<evidence type="ECO:0000259" key="2">
    <source>
        <dbReference type="Pfam" id="PF13581"/>
    </source>
</evidence>
<keyword evidence="1" id="KW-0808">Transferase</keyword>
<dbReference type="InterPro" id="IPR050267">
    <property type="entry name" value="Anti-sigma-factor_SerPK"/>
</dbReference>
<dbReference type="EMBL" id="JAIEZQ010000002">
    <property type="protein sequence ID" value="MBY9076050.1"/>
    <property type="molecule type" value="Genomic_DNA"/>
</dbReference>
<keyword evidence="3" id="KW-0547">Nucleotide-binding</keyword>
<gene>
    <name evidence="3" type="ORF">K1X13_14540</name>
</gene>
<keyword evidence="4" id="KW-1185">Reference proteome</keyword>
<dbReference type="CDD" id="cd16936">
    <property type="entry name" value="HATPase_RsbW-like"/>
    <property type="match status" value="1"/>
</dbReference>
<dbReference type="RefSeq" id="WP_221025734.1">
    <property type="nucleotide sequence ID" value="NZ_JAIEZQ010000002.1"/>
</dbReference>
<dbReference type="InterPro" id="IPR036890">
    <property type="entry name" value="HATPase_C_sf"/>
</dbReference>
<dbReference type="Proteomes" id="UP000754710">
    <property type="component" value="Unassembled WGS sequence"/>
</dbReference>
<dbReference type="SUPFAM" id="SSF55874">
    <property type="entry name" value="ATPase domain of HSP90 chaperone/DNA topoisomerase II/histidine kinase"/>
    <property type="match status" value="1"/>
</dbReference>
<comment type="caution">
    <text evidence="3">The sequence shown here is derived from an EMBL/GenBank/DDBJ whole genome shotgun (WGS) entry which is preliminary data.</text>
</comment>
<protein>
    <submittedName>
        <fullName evidence="3">ATP-binding protein</fullName>
    </submittedName>
</protein>
<dbReference type="GO" id="GO:0005524">
    <property type="term" value="F:ATP binding"/>
    <property type="evidence" value="ECO:0007669"/>
    <property type="project" value="UniProtKB-KW"/>
</dbReference>
<dbReference type="PANTHER" id="PTHR35526">
    <property type="entry name" value="ANTI-SIGMA-F FACTOR RSBW-RELATED"/>
    <property type="match status" value="1"/>
</dbReference>
<feature type="domain" description="Histidine kinase/HSP90-like ATPase" evidence="2">
    <location>
        <begin position="18"/>
        <end position="141"/>
    </location>
</feature>
<sequence>MGGSDGGGVLQARVRMVALPESVPVARRFVDDALTQWGRETLIEDVGLCVSELSTNATLHSGSRFFELELEQSPETVRLTVLDTGSATADSMTAQSDLTDALLDDQTADDASTTGRGIFIVSALASSWGIDELPEGKRVWAEFDDDGDTTYDARPPAVTRREASPQPAELDPDAWVTVHFLDCPAALLLAHDDNLAEIIRELQLVGSDLDRPHFHRLAGLLAGHVQRHAVNWDPARIMAMDAIRDGHERADIHVLSPRHVTEEIAFLRSLVGEAEALAEAGKLMTMPARAEIQQLRDWLEAEFLNQVERGQPPVPYGVWLEQH</sequence>
<accession>A0ABS7RLW9</accession>
<name>A0ABS7RLW9_9ACTN</name>
<reference evidence="3 4" key="1">
    <citation type="submission" date="2021-08" db="EMBL/GenBank/DDBJ databases">
        <title>Nocardioides bacterium WL0053 sp. nov., isolated from the sediment.</title>
        <authorList>
            <person name="Wang L."/>
            <person name="Zhang D."/>
            <person name="Zhang A."/>
        </authorList>
    </citation>
    <scope>NUCLEOTIDE SEQUENCE [LARGE SCALE GENOMIC DNA]</scope>
    <source>
        <strain evidence="3 4">WL0053</strain>
    </source>
</reference>
<dbReference type="Gene3D" id="3.30.565.10">
    <property type="entry name" value="Histidine kinase-like ATPase, C-terminal domain"/>
    <property type="match status" value="1"/>
</dbReference>
<keyword evidence="3" id="KW-0067">ATP-binding</keyword>
<dbReference type="PANTHER" id="PTHR35526:SF3">
    <property type="entry name" value="ANTI-SIGMA-F FACTOR RSBW"/>
    <property type="match status" value="1"/>
</dbReference>
<proteinExistence type="predicted"/>
<dbReference type="InterPro" id="IPR003594">
    <property type="entry name" value="HATPase_dom"/>
</dbReference>
<dbReference type="Pfam" id="PF13581">
    <property type="entry name" value="HATPase_c_2"/>
    <property type="match status" value="1"/>
</dbReference>
<evidence type="ECO:0000256" key="1">
    <source>
        <dbReference type="ARBA" id="ARBA00022527"/>
    </source>
</evidence>
<evidence type="ECO:0000313" key="4">
    <source>
        <dbReference type="Proteomes" id="UP000754710"/>
    </source>
</evidence>
<organism evidence="3 4">
    <name type="scientific">Nocardioides jiangsuensis</name>
    <dbReference type="NCBI Taxonomy" id="2866161"/>
    <lineage>
        <taxon>Bacteria</taxon>
        <taxon>Bacillati</taxon>
        <taxon>Actinomycetota</taxon>
        <taxon>Actinomycetes</taxon>
        <taxon>Propionibacteriales</taxon>
        <taxon>Nocardioidaceae</taxon>
        <taxon>Nocardioides</taxon>
    </lineage>
</organism>
<evidence type="ECO:0000313" key="3">
    <source>
        <dbReference type="EMBL" id="MBY9076050.1"/>
    </source>
</evidence>
<keyword evidence="1" id="KW-0723">Serine/threonine-protein kinase</keyword>
<keyword evidence="1" id="KW-0418">Kinase</keyword>